<accession>A0A0B6YZR1</accession>
<gene>
    <name evidence="1" type="primary">ORF42736</name>
</gene>
<dbReference type="AlphaFoldDB" id="A0A0B6YZR1"/>
<name>A0A0B6YZR1_9EUPU</name>
<protein>
    <submittedName>
        <fullName evidence="1">Uncharacterized protein</fullName>
    </submittedName>
</protein>
<evidence type="ECO:0000313" key="1">
    <source>
        <dbReference type="EMBL" id="CEK61612.1"/>
    </source>
</evidence>
<feature type="non-terminal residue" evidence="1">
    <location>
        <position position="57"/>
    </location>
</feature>
<organism evidence="1">
    <name type="scientific">Arion vulgaris</name>
    <dbReference type="NCBI Taxonomy" id="1028688"/>
    <lineage>
        <taxon>Eukaryota</taxon>
        <taxon>Metazoa</taxon>
        <taxon>Spiralia</taxon>
        <taxon>Lophotrochozoa</taxon>
        <taxon>Mollusca</taxon>
        <taxon>Gastropoda</taxon>
        <taxon>Heterobranchia</taxon>
        <taxon>Euthyneura</taxon>
        <taxon>Panpulmonata</taxon>
        <taxon>Eupulmonata</taxon>
        <taxon>Stylommatophora</taxon>
        <taxon>Helicina</taxon>
        <taxon>Arionoidea</taxon>
        <taxon>Arionidae</taxon>
        <taxon>Arion</taxon>
    </lineage>
</organism>
<proteinExistence type="predicted"/>
<sequence length="57" mass="6477">MVRYIPFSSSSIPCKQCLISNVCIKRIWSSENSSAMRNTCLQDQAMGVVRNKNYVFA</sequence>
<dbReference type="EMBL" id="HACG01014747">
    <property type="protein sequence ID" value="CEK61612.1"/>
    <property type="molecule type" value="Transcribed_RNA"/>
</dbReference>
<reference evidence="1" key="1">
    <citation type="submission" date="2014-12" db="EMBL/GenBank/DDBJ databases">
        <title>Insight into the proteome of Arion vulgaris.</title>
        <authorList>
            <person name="Aradska J."/>
            <person name="Bulat T."/>
            <person name="Smidak R."/>
            <person name="Sarate P."/>
            <person name="Gangsoo J."/>
            <person name="Sialana F."/>
            <person name="Bilban M."/>
            <person name="Lubec G."/>
        </authorList>
    </citation>
    <scope>NUCLEOTIDE SEQUENCE</scope>
    <source>
        <tissue evidence="1">Skin</tissue>
    </source>
</reference>